<sequence>MASIHKGNAERRIEKSYSREEFTAWLVESCERQQLAVTITNPAILPDIATLLR</sequence>
<proteinExistence type="predicted"/>
<name>A0A7I7VU24_9MYCO</name>
<dbReference type="AlphaFoldDB" id="A0A7I7VU24"/>
<evidence type="ECO:0000313" key="1">
    <source>
        <dbReference type="EMBL" id="BBZ08799.1"/>
    </source>
</evidence>
<organism evidence="1 2">
    <name type="scientific">Mycolicibacterium doricum</name>
    <dbReference type="NCBI Taxonomy" id="126673"/>
    <lineage>
        <taxon>Bacteria</taxon>
        <taxon>Bacillati</taxon>
        <taxon>Actinomycetota</taxon>
        <taxon>Actinomycetes</taxon>
        <taxon>Mycobacteriales</taxon>
        <taxon>Mycobacteriaceae</taxon>
        <taxon>Mycolicibacterium</taxon>
    </lineage>
</organism>
<accession>A0A7I7VU24</accession>
<evidence type="ECO:0000313" key="2">
    <source>
        <dbReference type="Proteomes" id="UP000467201"/>
    </source>
</evidence>
<gene>
    <name evidence="1" type="ORF">MDOR_29680</name>
</gene>
<dbReference type="RefSeq" id="WP_165756756.1">
    <property type="nucleotide sequence ID" value="NZ_AP022605.1"/>
</dbReference>
<dbReference type="EMBL" id="AP022605">
    <property type="protein sequence ID" value="BBZ08799.1"/>
    <property type="molecule type" value="Genomic_DNA"/>
</dbReference>
<dbReference type="Proteomes" id="UP000467201">
    <property type="component" value="Chromosome"/>
</dbReference>
<dbReference type="KEGG" id="mdr:MDOR_29680"/>
<protein>
    <submittedName>
        <fullName evidence="1">Uncharacterized protein</fullName>
    </submittedName>
</protein>
<reference evidence="1 2" key="1">
    <citation type="journal article" date="2019" name="Emerg. Microbes Infect.">
        <title>Comprehensive subspecies identification of 175 nontuberculous mycobacteria species based on 7547 genomic profiles.</title>
        <authorList>
            <person name="Matsumoto Y."/>
            <person name="Kinjo T."/>
            <person name="Motooka D."/>
            <person name="Nabeya D."/>
            <person name="Jung N."/>
            <person name="Uechi K."/>
            <person name="Horii T."/>
            <person name="Iida T."/>
            <person name="Fujita J."/>
            <person name="Nakamura S."/>
        </authorList>
    </citation>
    <scope>NUCLEOTIDE SEQUENCE [LARGE SCALE GENOMIC DNA]</scope>
    <source>
        <strain evidence="1 2">JCM 12405</strain>
    </source>
</reference>